<dbReference type="SUPFAM" id="SSF53067">
    <property type="entry name" value="Actin-like ATPase domain"/>
    <property type="match status" value="2"/>
</dbReference>
<keyword evidence="13" id="KW-1185">Reference proteome</keyword>
<evidence type="ECO:0000256" key="7">
    <source>
        <dbReference type="ARBA" id="ARBA00023152"/>
    </source>
</evidence>
<organism evidence="12 13">
    <name type="scientific">Piloderma croceum (strain F 1598)</name>
    <dbReference type="NCBI Taxonomy" id="765440"/>
    <lineage>
        <taxon>Eukaryota</taxon>
        <taxon>Fungi</taxon>
        <taxon>Dikarya</taxon>
        <taxon>Basidiomycota</taxon>
        <taxon>Agaricomycotina</taxon>
        <taxon>Agaricomycetes</taxon>
        <taxon>Agaricomycetidae</taxon>
        <taxon>Atheliales</taxon>
        <taxon>Atheliaceae</taxon>
        <taxon>Piloderma</taxon>
    </lineage>
</organism>
<evidence type="ECO:0000256" key="1">
    <source>
        <dbReference type="ARBA" id="ARBA00004888"/>
    </source>
</evidence>
<proteinExistence type="inferred from homology"/>
<dbReference type="GO" id="GO:0001678">
    <property type="term" value="P:intracellular glucose homeostasis"/>
    <property type="evidence" value="ECO:0007669"/>
    <property type="project" value="InterPro"/>
</dbReference>
<evidence type="ECO:0000313" key="12">
    <source>
        <dbReference type="EMBL" id="KIM81949.1"/>
    </source>
</evidence>
<dbReference type="EMBL" id="KN832996">
    <property type="protein sequence ID" value="KIM81949.1"/>
    <property type="molecule type" value="Genomic_DNA"/>
</dbReference>
<dbReference type="GO" id="GO:0005524">
    <property type="term" value="F:ATP binding"/>
    <property type="evidence" value="ECO:0007669"/>
    <property type="project" value="UniProtKB-UniRule"/>
</dbReference>
<dbReference type="UniPathway" id="UPA00109">
    <property type="reaction ID" value="UER00180"/>
</dbReference>
<dbReference type="GO" id="GO:0005536">
    <property type="term" value="F:D-glucose binding"/>
    <property type="evidence" value="ECO:0007669"/>
    <property type="project" value="InterPro"/>
</dbReference>
<keyword evidence="7 8" id="KW-0324">Glycolysis</keyword>
<keyword evidence="4 8" id="KW-0547">Nucleotide-binding</keyword>
<evidence type="ECO:0000259" key="10">
    <source>
        <dbReference type="Pfam" id="PF00349"/>
    </source>
</evidence>
<dbReference type="GO" id="GO:0004340">
    <property type="term" value="F:glucokinase activity"/>
    <property type="evidence" value="ECO:0007669"/>
    <property type="project" value="TreeGrafter"/>
</dbReference>
<evidence type="ECO:0000256" key="9">
    <source>
        <dbReference type="SAM" id="Phobius"/>
    </source>
</evidence>
<dbReference type="Pfam" id="PF00349">
    <property type="entry name" value="Hexokinase_1"/>
    <property type="match status" value="1"/>
</dbReference>
<reference evidence="13" key="2">
    <citation type="submission" date="2015-01" db="EMBL/GenBank/DDBJ databases">
        <title>Evolutionary Origins and Diversification of the Mycorrhizal Mutualists.</title>
        <authorList>
            <consortium name="DOE Joint Genome Institute"/>
            <consortium name="Mycorrhizal Genomics Consortium"/>
            <person name="Kohler A."/>
            <person name="Kuo A."/>
            <person name="Nagy L.G."/>
            <person name="Floudas D."/>
            <person name="Copeland A."/>
            <person name="Barry K.W."/>
            <person name="Cichocki N."/>
            <person name="Veneault-Fourrey C."/>
            <person name="LaButti K."/>
            <person name="Lindquist E.A."/>
            <person name="Lipzen A."/>
            <person name="Lundell T."/>
            <person name="Morin E."/>
            <person name="Murat C."/>
            <person name="Riley R."/>
            <person name="Ohm R."/>
            <person name="Sun H."/>
            <person name="Tunlid A."/>
            <person name="Henrissat B."/>
            <person name="Grigoriev I.V."/>
            <person name="Hibbett D.S."/>
            <person name="Martin F."/>
        </authorList>
    </citation>
    <scope>NUCLEOTIDE SEQUENCE [LARGE SCALE GENOMIC DNA]</scope>
    <source>
        <strain evidence="13">F 1598</strain>
    </source>
</reference>
<comment type="similarity">
    <text evidence="2 8">Belongs to the hexokinase family.</text>
</comment>
<dbReference type="Gene3D" id="3.40.367.20">
    <property type="match status" value="1"/>
</dbReference>
<name>A0A0C3FQF0_PILCF</name>
<dbReference type="OrthoDB" id="419537at2759"/>
<evidence type="ECO:0000313" key="13">
    <source>
        <dbReference type="Proteomes" id="UP000054166"/>
    </source>
</evidence>
<dbReference type="InterPro" id="IPR001312">
    <property type="entry name" value="Hexokinase"/>
</dbReference>
<keyword evidence="5 8" id="KW-0418">Kinase</keyword>
<dbReference type="Gene3D" id="3.30.420.40">
    <property type="match status" value="1"/>
</dbReference>
<dbReference type="HOGENOM" id="CLU_014393_5_1_1"/>
<dbReference type="GO" id="GO:0006006">
    <property type="term" value="P:glucose metabolic process"/>
    <property type="evidence" value="ECO:0007669"/>
    <property type="project" value="TreeGrafter"/>
</dbReference>
<dbReference type="PANTHER" id="PTHR19443">
    <property type="entry name" value="HEXOKINASE"/>
    <property type="match status" value="1"/>
</dbReference>
<feature type="domain" description="Hexokinase C-terminal" evidence="11">
    <location>
        <begin position="210"/>
        <end position="493"/>
    </location>
</feature>
<dbReference type="Proteomes" id="UP000054166">
    <property type="component" value="Unassembled WGS sequence"/>
</dbReference>
<dbReference type="Pfam" id="PF03727">
    <property type="entry name" value="Hexokinase_2"/>
    <property type="match status" value="1"/>
</dbReference>
<feature type="transmembrane region" description="Helical" evidence="9">
    <location>
        <begin position="435"/>
        <end position="454"/>
    </location>
</feature>
<feature type="domain" description="Hexokinase N-terminal" evidence="10">
    <location>
        <begin position="16"/>
        <end position="203"/>
    </location>
</feature>
<dbReference type="AlphaFoldDB" id="A0A0C3FQF0"/>
<evidence type="ECO:0000256" key="5">
    <source>
        <dbReference type="ARBA" id="ARBA00022777"/>
    </source>
</evidence>
<gene>
    <name evidence="12" type="ORF">PILCRDRAFT_97547</name>
</gene>
<comment type="pathway">
    <text evidence="1">Carbohydrate degradation; glycolysis; D-glyceraldehyde 3-phosphate and glycerone phosphate from D-glucose: step 1/4.</text>
</comment>
<keyword evidence="3 8" id="KW-0808">Transferase</keyword>
<keyword evidence="9" id="KW-0812">Transmembrane</keyword>
<dbReference type="PROSITE" id="PS51748">
    <property type="entry name" value="HEXOKINASE_2"/>
    <property type="match status" value="1"/>
</dbReference>
<dbReference type="InterPro" id="IPR043129">
    <property type="entry name" value="ATPase_NBD"/>
</dbReference>
<keyword evidence="9" id="KW-1133">Transmembrane helix</keyword>
<dbReference type="PANTHER" id="PTHR19443:SF30">
    <property type="entry name" value="GLUCOKINASE-1-RELATED"/>
    <property type="match status" value="1"/>
</dbReference>
<dbReference type="InterPro" id="IPR022673">
    <property type="entry name" value="Hexokinase_C"/>
</dbReference>
<evidence type="ECO:0000256" key="4">
    <source>
        <dbReference type="ARBA" id="ARBA00022741"/>
    </source>
</evidence>
<sequence length="503" mass="53963">MVSTHTLSSPSPDNILDDIEKQFCLDSDSLFKLTKAFLGEIAEGLESYGPMYVTGVPDGTETGTFLALDLGGTNLRICEVTLYGDQTLHIRPQQEPVSETLKTGEATALFDHLANSVQTFLTSSNSHTSTSPIYLGLTFSFPVEQTALNSGVLLTWRKGFVAKGAIGKDVVKLLQDAFDRKQLKVKCVALVNDTVGTLLSQAYKTGGCILGAIFGTGTNGAYIEDITKITKLANKLPGHEGHMIVNTEWGAFDNARTTLPSTPFDNKLDHESINLGFQAFEKFISGMYLALIDAAPKSILFSGKTTEKLEAKGGFDTEMMSEIEEGWDMPVDDAAAMKETTTTSPKSIFSPEWESTLPLPLCTRLTRILQTLLKLGFKHGEVSLRDAFIVRRVASFVVDRAAKLSGCAVAATLVQTGRACLVGAGVGVGEEGGGVLMLGLMGGTSIFALAGCLIEKYLNFEGMMRTSLKVLIGEKMGERVKVGMAKDRSGVGALKQVQKQPAA</sequence>
<dbReference type="STRING" id="765440.A0A0C3FQF0"/>
<evidence type="ECO:0000256" key="6">
    <source>
        <dbReference type="ARBA" id="ARBA00022840"/>
    </source>
</evidence>
<protein>
    <recommendedName>
        <fullName evidence="8">Phosphotransferase</fullName>
        <ecNumber evidence="8">2.7.1.-</ecNumber>
    </recommendedName>
</protein>
<evidence type="ECO:0000256" key="2">
    <source>
        <dbReference type="ARBA" id="ARBA00009225"/>
    </source>
</evidence>
<evidence type="ECO:0000256" key="8">
    <source>
        <dbReference type="RuleBase" id="RU362007"/>
    </source>
</evidence>
<dbReference type="GO" id="GO:0006096">
    <property type="term" value="P:glycolytic process"/>
    <property type="evidence" value="ECO:0007669"/>
    <property type="project" value="UniProtKB-UniPathway"/>
</dbReference>
<dbReference type="GO" id="GO:0008865">
    <property type="term" value="F:fructokinase activity"/>
    <property type="evidence" value="ECO:0007669"/>
    <property type="project" value="TreeGrafter"/>
</dbReference>
<dbReference type="PRINTS" id="PR00475">
    <property type="entry name" value="HEXOKINASE"/>
</dbReference>
<accession>A0A0C3FQF0</accession>
<dbReference type="GO" id="GO:0005739">
    <property type="term" value="C:mitochondrion"/>
    <property type="evidence" value="ECO:0007669"/>
    <property type="project" value="TreeGrafter"/>
</dbReference>
<dbReference type="GO" id="GO:0005829">
    <property type="term" value="C:cytosol"/>
    <property type="evidence" value="ECO:0007669"/>
    <property type="project" value="TreeGrafter"/>
</dbReference>
<evidence type="ECO:0000259" key="11">
    <source>
        <dbReference type="Pfam" id="PF03727"/>
    </source>
</evidence>
<reference evidence="12 13" key="1">
    <citation type="submission" date="2014-04" db="EMBL/GenBank/DDBJ databases">
        <authorList>
            <consortium name="DOE Joint Genome Institute"/>
            <person name="Kuo A."/>
            <person name="Tarkka M."/>
            <person name="Buscot F."/>
            <person name="Kohler A."/>
            <person name="Nagy L.G."/>
            <person name="Floudas D."/>
            <person name="Copeland A."/>
            <person name="Barry K.W."/>
            <person name="Cichocki N."/>
            <person name="Veneault-Fourrey C."/>
            <person name="LaButti K."/>
            <person name="Lindquist E.A."/>
            <person name="Lipzen A."/>
            <person name="Lundell T."/>
            <person name="Morin E."/>
            <person name="Murat C."/>
            <person name="Sun H."/>
            <person name="Tunlid A."/>
            <person name="Henrissat B."/>
            <person name="Grigoriev I.V."/>
            <person name="Hibbett D.S."/>
            <person name="Martin F."/>
            <person name="Nordberg H.P."/>
            <person name="Cantor M.N."/>
            <person name="Hua S.X."/>
        </authorList>
    </citation>
    <scope>NUCLEOTIDE SEQUENCE [LARGE SCALE GENOMIC DNA]</scope>
    <source>
        <strain evidence="12 13">F 1598</strain>
    </source>
</reference>
<dbReference type="InParanoid" id="A0A0C3FQF0"/>
<dbReference type="FunFam" id="3.30.420.40:FF:000034">
    <property type="entry name" value="Phosphotransferase"/>
    <property type="match status" value="1"/>
</dbReference>
<keyword evidence="6 8" id="KW-0067">ATP-binding</keyword>
<evidence type="ECO:0000256" key="3">
    <source>
        <dbReference type="ARBA" id="ARBA00022679"/>
    </source>
</evidence>
<keyword evidence="9" id="KW-0472">Membrane</keyword>
<dbReference type="InterPro" id="IPR022672">
    <property type="entry name" value="Hexokinase_N"/>
</dbReference>
<dbReference type="EC" id="2.7.1.-" evidence="8"/>